<dbReference type="Proteomes" id="UP000824002">
    <property type="component" value="Unassembled WGS sequence"/>
</dbReference>
<proteinExistence type="predicted"/>
<dbReference type="InterPro" id="IPR043765">
    <property type="entry name" value="DUF5711"/>
</dbReference>
<evidence type="ECO:0000256" key="1">
    <source>
        <dbReference type="SAM" id="Phobius"/>
    </source>
</evidence>
<feature type="transmembrane region" description="Helical" evidence="1">
    <location>
        <begin position="28"/>
        <end position="48"/>
    </location>
</feature>
<dbReference type="InterPro" id="IPR011044">
    <property type="entry name" value="Quino_amine_DH_bsu"/>
</dbReference>
<reference evidence="2" key="2">
    <citation type="journal article" date="2021" name="PeerJ">
        <title>Extensive microbial diversity within the chicken gut microbiome revealed by metagenomics and culture.</title>
        <authorList>
            <person name="Gilroy R."/>
            <person name="Ravi A."/>
            <person name="Getino M."/>
            <person name="Pursley I."/>
            <person name="Horton D.L."/>
            <person name="Alikhan N.F."/>
            <person name="Baker D."/>
            <person name="Gharbi K."/>
            <person name="Hall N."/>
            <person name="Watson M."/>
            <person name="Adriaenssens E.M."/>
            <person name="Foster-Nyarko E."/>
            <person name="Jarju S."/>
            <person name="Secka A."/>
            <person name="Antonio M."/>
            <person name="Oren A."/>
            <person name="Chaudhuri R.R."/>
            <person name="La Ragione R."/>
            <person name="Hildebrand F."/>
            <person name="Pallen M.J."/>
        </authorList>
    </citation>
    <scope>NUCLEOTIDE SEQUENCE</scope>
    <source>
        <strain evidence="2">CHK199-13235</strain>
    </source>
</reference>
<evidence type="ECO:0000313" key="3">
    <source>
        <dbReference type="Proteomes" id="UP000824002"/>
    </source>
</evidence>
<protein>
    <submittedName>
        <fullName evidence="2">Uncharacterized protein</fullName>
    </submittedName>
</protein>
<dbReference type="AlphaFoldDB" id="A0A9D1JZ54"/>
<organism evidence="2 3">
    <name type="scientific">Candidatus Merdivicinus excrementipullorum</name>
    <dbReference type="NCBI Taxonomy" id="2840867"/>
    <lineage>
        <taxon>Bacteria</taxon>
        <taxon>Bacillati</taxon>
        <taxon>Bacillota</taxon>
        <taxon>Clostridia</taxon>
        <taxon>Eubacteriales</taxon>
        <taxon>Oscillospiraceae</taxon>
        <taxon>Oscillospiraceae incertae sedis</taxon>
        <taxon>Candidatus Merdivicinus</taxon>
    </lineage>
</organism>
<comment type="caution">
    <text evidence="2">The sequence shown here is derived from an EMBL/GenBank/DDBJ whole genome shotgun (WGS) entry which is preliminary data.</text>
</comment>
<accession>A0A9D1JZ54</accession>
<dbReference type="Pfam" id="PF18975">
    <property type="entry name" value="DUF5711"/>
    <property type="match status" value="1"/>
</dbReference>
<sequence length="408" mass="44973">MKKNKDKVTYDIEEYRKKKKREKAVRRLIRVMAAVVLLLGAVGGVYFYQKYDLGEFLYQSPNSQAASQETSVQTGSFPISLDSVTPLELEPFQDGTLLLTDEELLVIHSDGSVPNQFVHSFTNPVLRIGHDQFLLYDRGGYGYRMENEKGSIASGRTTASIQAGACGYNSHFALVAADPHYAASVTVYDKSGQELLTWYSLEQVVDAAFSQDDRYLAVASVLFQNDGALVSRIHLLDIEKEKEVGSVDYKDALPVAVHVKSDGQIHLVTDSFLGVVSADLSEQRQIPYLQQLRRYQFSDTATLLINSGASEVSSAVSLVSANGDRTEQMVQSSVLDCSLQEDGVCLLTGNGVLWYSSKLEQQGSHTVASEVFQVSRSGDSLYMMSPSQLNQVDLREHTGSSAEEEENS</sequence>
<evidence type="ECO:0000313" key="2">
    <source>
        <dbReference type="EMBL" id="HIS75382.1"/>
    </source>
</evidence>
<reference evidence="2" key="1">
    <citation type="submission" date="2020-10" db="EMBL/GenBank/DDBJ databases">
        <authorList>
            <person name="Gilroy R."/>
        </authorList>
    </citation>
    <scope>NUCLEOTIDE SEQUENCE</scope>
    <source>
        <strain evidence="2">CHK199-13235</strain>
    </source>
</reference>
<keyword evidence="1" id="KW-0812">Transmembrane</keyword>
<dbReference type="SUPFAM" id="SSF50969">
    <property type="entry name" value="YVTN repeat-like/Quinoprotein amine dehydrogenase"/>
    <property type="match status" value="1"/>
</dbReference>
<dbReference type="EMBL" id="DVJP01000013">
    <property type="protein sequence ID" value="HIS75382.1"/>
    <property type="molecule type" value="Genomic_DNA"/>
</dbReference>
<gene>
    <name evidence="2" type="ORF">IAB51_01090</name>
</gene>
<keyword evidence="1" id="KW-0472">Membrane</keyword>
<name>A0A9D1JZ54_9FIRM</name>
<keyword evidence="1" id="KW-1133">Transmembrane helix</keyword>